<dbReference type="InterPro" id="IPR020846">
    <property type="entry name" value="MFS_dom"/>
</dbReference>
<feature type="transmembrane region" description="Helical" evidence="7">
    <location>
        <begin position="257"/>
        <end position="277"/>
    </location>
</feature>
<evidence type="ECO:0000256" key="7">
    <source>
        <dbReference type="SAM" id="Phobius"/>
    </source>
</evidence>
<dbReference type="CDD" id="cd06173">
    <property type="entry name" value="MFS_MefA_like"/>
    <property type="match status" value="1"/>
</dbReference>
<dbReference type="GO" id="GO:0005886">
    <property type="term" value="C:plasma membrane"/>
    <property type="evidence" value="ECO:0007669"/>
    <property type="project" value="UniProtKB-SubCell"/>
</dbReference>
<keyword evidence="10" id="KW-1185">Reference proteome</keyword>
<evidence type="ECO:0000256" key="3">
    <source>
        <dbReference type="ARBA" id="ARBA00022475"/>
    </source>
</evidence>
<dbReference type="STRING" id="1423801.FD50_GL000709"/>
<feature type="transmembrane region" description="Helical" evidence="7">
    <location>
        <begin position="12"/>
        <end position="34"/>
    </location>
</feature>
<evidence type="ECO:0000313" key="9">
    <source>
        <dbReference type="EMBL" id="KRL98895.1"/>
    </source>
</evidence>
<dbReference type="EMBL" id="AZFQ01000036">
    <property type="protein sequence ID" value="KRL98895.1"/>
    <property type="molecule type" value="Genomic_DNA"/>
</dbReference>
<feature type="transmembrane region" description="Helical" evidence="7">
    <location>
        <begin position="344"/>
        <end position="367"/>
    </location>
</feature>
<feature type="transmembrane region" description="Helical" evidence="7">
    <location>
        <begin position="73"/>
        <end position="93"/>
    </location>
</feature>
<dbReference type="Proteomes" id="UP000051166">
    <property type="component" value="Unassembled WGS sequence"/>
</dbReference>
<sequence>MINKLKNPYFPLMLSPFASQLGSAIYVLGLNWLIVQVTGSTKLLGLIEGLGGFAFLLGDFLVGLLVDQHNRKGVLIWTDLISAAICLLGSFFVDNTTPQTWLLIIITFVLNLMLALNYPAAKAITPEVIAKTRLQTFNALANTVFNFANILAPLVGGLLLAIKGIDFSGFLLINALSYFFALLLNLLIPYSFSPALNKAGQESILKSTWVGFKYIKHHPNLLLYMLAMGIFNFCLAGFLLTAPYIGQHFFGGHATNYSLFLTVSASGGLLGGLALALQKRTVTPQIIYREQLFYGIVLVICGTFLSVYTWMTIALVYGFFQARFFGSITTFIQNETDVAFLGRIFGVTFLFFDGVQPIGSFIFGFFINIWQQWTYVILGCCLVVFFLLLLCLRKENYAEMA</sequence>
<feature type="transmembrane region" description="Helical" evidence="7">
    <location>
        <begin position="373"/>
        <end position="392"/>
    </location>
</feature>
<dbReference type="PATRIC" id="fig|1423801.4.peg.720"/>
<dbReference type="OrthoDB" id="9763297at2"/>
<feature type="transmembrane region" description="Helical" evidence="7">
    <location>
        <begin position="221"/>
        <end position="245"/>
    </location>
</feature>
<dbReference type="GO" id="GO:0022857">
    <property type="term" value="F:transmembrane transporter activity"/>
    <property type="evidence" value="ECO:0007669"/>
    <property type="project" value="InterPro"/>
</dbReference>
<evidence type="ECO:0000313" key="10">
    <source>
        <dbReference type="Proteomes" id="UP000051166"/>
    </source>
</evidence>
<organism evidence="9 10">
    <name type="scientific">Liquorilactobacillus satsumensis DSM 16230 = JCM 12392</name>
    <dbReference type="NCBI Taxonomy" id="1423801"/>
    <lineage>
        <taxon>Bacteria</taxon>
        <taxon>Bacillati</taxon>
        <taxon>Bacillota</taxon>
        <taxon>Bacilli</taxon>
        <taxon>Lactobacillales</taxon>
        <taxon>Lactobacillaceae</taxon>
        <taxon>Liquorilactobacillus</taxon>
    </lineage>
</organism>
<feature type="transmembrane region" description="Helical" evidence="7">
    <location>
        <begin position="168"/>
        <end position="188"/>
    </location>
</feature>
<dbReference type="InterPro" id="IPR010290">
    <property type="entry name" value="TM_effector"/>
</dbReference>
<comment type="subcellular location">
    <subcellularLocation>
        <location evidence="1">Cell membrane</location>
        <topology evidence="1">Multi-pass membrane protein</topology>
    </subcellularLocation>
</comment>
<keyword evidence="5 7" id="KW-1133">Transmembrane helix</keyword>
<keyword evidence="4 7" id="KW-0812">Transmembrane</keyword>
<protein>
    <recommendedName>
        <fullName evidence="8">Major facilitator superfamily (MFS) profile domain-containing protein</fullName>
    </recommendedName>
</protein>
<keyword evidence="3" id="KW-1003">Cell membrane</keyword>
<name>A0A0R1UZW3_9LACO</name>
<evidence type="ECO:0000256" key="2">
    <source>
        <dbReference type="ARBA" id="ARBA00022448"/>
    </source>
</evidence>
<evidence type="ECO:0000256" key="4">
    <source>
        <dbReference type="ARBA" id="ARBA00022692"/>
    </source>
</evidence>
<gene>
    <name evidence="9" type="ORF">FD50_GL000709</name>
</gene>
<dbReference type="Pfam" id="PF05977">
    <property type="entry name" value="MFS_3"/>
    <property type="match status" value="1"/>
</dbReference>
<evidence type="ECO:0000259" key="8">
    <source>
        <dbReference type="PROSITE" id="PS50850"/>
    </source>
</evidence>
<evidence type="ECO:0000256" key="1">
    <source>
        <dbReference type="ARBA" id="ARBA00004651"/>
    </source>
</evidence>
<dbReference type="SUPFAM" id="SSF103473">
    <property type="entry name" value="MFS general substrate transporter"/>
    <property type="match status" value="1"/>
</dbReference>
<dbReference type="InterPro" id="IPR036259">
    <property type="entry name" value="MFS_trans_sf"/>
</dbReference>
<dbReference type="Gene3D" id="1.20.1250.20">
    <property type="entry name" value="MFS general substrate transporter like domains"/>
    <property type="match status" value="1"/>
</dbReference>
<dbReference type="GeneID" id="98308131"/>
<proteinExistence type="predicted"/>
<feature type="transmembrane region" description="Helical" evidence="7">
    <location>
        <begin position="139"/>
        <end position="162"/>
    </location>
</feature>
<dbReference type="AlphaFoldDB" id="A0A0R1UZW3"/>
<dbReference type="PROSITE" id="PS50850">
    <property type="entry name" value="MFS"/>
    <property type="match status" value="1"/>
</dbReference>
<feature type="transmembrane region" description="Helical" evidence="7">
    <location>
        <begin position="46"/>
        <end position="66"/>
    </location>
</feature>
<dbReference type="PANTHER" id="PTHR23513">
    <property type="entry name" value="INTEGRAL MEMBRANE EFFLUX PROTEIN-RELATED"/>
    <property type="match status" value="1"/>
</dbReference>
<comment type="caution">
    <text evidence="9">The sequence shown here is derived from an EMBL/GenBank/DDBJ whole genome shotgun (WGS) entry which is preliminary data.</text>
</comment>
<keyword evidence="6 7" id="KW-0472">Membrane</keyword>
<evidence type="ECO:0000256" key="6">
    <source>
        <dbReference type="ARBA" id="ARBA00023136"/>
    </source>
</evidence>
<accession>A0A0R1UZW3</accession>
<evidence type="ECO:0000256" key="5">
    <source>
        <dbReference type="ARBA" id="ARBA00022989"/>
    </source>
</evidence>
<dbReference type="PANTHER" id="PTHR23513:SF11">
    <property type="entry name" value="STAPHYLOFERRIN A TRANSPORTER"/>
    <property type="match status" value="1"/>
</dbReference>
<dbReference type="RefSeq" id="WP_056960805.1">
    <property type="nucleotide sequence ID" value="NZ_AZFQ01000036.1"/>
</dbReference>
<keyword evidence="2" id="KW-0813">Transport</keyword>
<feature type="transmembrane region" description="Helical" evidence="7">
    <location>
        <begin position="292"/>
        <end position="308"/>
    </location>
</feature>
<reference evidence="9 10" key="1">
    <citation type="journal article" date="2015" name="Genome Announc.">
        <title>Expanding the biotechnology potential of lactobacilli through comparative genomics of 213 strains and associated genera.</title>
        <authorList>
            <person name="Sun Z."/>
            <person name="Harris H.M."/>
            <person name="McCann A."/>
            <person name="Guo C."/>
            <person name="Argimon S."/>
            <person name="Zhang W."/>
            <person name="Yang X."/>
            <person name="Jeffery I.B."/>
            <person name="Cooney J.C."/>
            <person name="Kagawa T.F."/>
            <person name="Liu W."/>
            <person name="Song Y."/>
            <person name="Salvetti E."/>
            <person name="Wrobel A."/>
            <person name="Rasinkangas P."/>
            <person name="Parkhill J."/>
            <person name="Rea M.C."/>
            <person name="O'Sullivan O."/>
            <person name="Ritari J."/>
            <person name="Douillard F.P."/>
            <person name="Paul Ross R."/>
            <person name="Yang R."/>
            <person name="Briner A.E."/>
            <person name="Felis G.E."/>
            <person name="de Vos W.M."/>
            <person name="Barrangou R."/>
            <person name="Klaenhammer T.R."/>
            <person name="Caufield P.W."/>
            <person name="Cui Y."/>
            <person name="Zhang H."/>
            <person name="O'Toole P.W."/>
        </authorList>
    </citation>
    <scope>NUCLEOTIDE SEQUENCE [LARGE SCALE GENOMIC DNA]</scope>
    <source>
        <strain evidence="9 10">DSM 16230</strain>
    </source>
</reference>
<feature type="transmembrane region" description="Helical" evidence="7">
    <location>
        <begin position="99"/>
        <end position="118"/>
    </location>
</feature>
<feature type="domain" description="Major facilitator superfamily (MFS) profile" evidence="8">
    <location>
        <begin position="1"/>
        <end position="192"/>
    </location>
</feature>